<dbReference type="EMBL" id="BK015301">
    <property type="protein sequence ID" value="DAE00430.1"/>
    <property type="molecule type" value="Genomic_DNA"/>
</dbReference>
<organism evidence="1">
    <name type="scientific">Myoviridae sp. ctLnO19</name>
    <dbReference type="NCBI Taxonomy" id="2825085"/>
    <lineage>
        <taxon>Viruses</taxon>
        <taxon>Duplodnaviria</taxon>
        <taxon>Heunggongvirae</taxon>
        <taxon>Uroviricota</taxon>
        <taxon>Caudoviricetes</taxon>
    </lineage>
</organism>
<accession>A0A8S5P026</accession>
<evidence type="ECO:0000313" key="1">
    <source>
        <dbReference type="EMBL" id="DAE00430.1"/>
    </source>
</evidence>
<protein>
    <submittedName>
        <fullName evidence="1">Uncharacterized protein</fullName>
    </submittedName>
</protein>
<reference evidence="1" key="1">
    <citation type="journal article" date="2021" name="Proc. Natl. Acad. Sci. U.S.A.">
        <title>A Catalog of Tens of Thousands of Viruses from Human Metagenomes Reveals Hidden Associations with Chronic Diseases.</title>
        <authorList>
            <person name="Tisza M.J."/>
            <person name="Buck C.B."/>
        </authorList>
    </citation>
    <scope>NUCLEOTIDE SEQUENCE</scope>
    <source>
        <strain evidence="1">CtLnO19</strain>
    </source>
</reference>
<name>A0A8S5P026_9CAUD</name>
<proteinExistence type="predicted"/>
<sequence length="51" mass="5675">MSVARIASYTNYPLYKKGRGNEYSLSLRSKANVVSYTSQSLKPMGLPVPLH</sequence>